<dbReference type="AlphaFoldDB" id="A0A9N8E752"/>
<feature type="compositionally biased region" description="Basic residues" evidence="1">
    <location>
        <begin position="253"/>
        <end position="279"/>
    </location>
</feature>
<feature type="compositionally biased region" description="Basic residues" evidence="1">
    <location>
        <begin position="121"/>
        <end position="166"/>
    </location>
</feature>
<dbReference type="EMBL" id="CAICTM010000583">
    <property type="protein sequence ID" value="CAB9513320.1"/>
    <property type="molecule type" value="Genomic_DNA"/>
</dbReference>
<name>A0A9N8E752_9STRA</name>
<feature type="region of interest" description="Disordered" evidence="1">
    <location>
        <begin position="113"/>
        <end position="203"/>
    </location>
</feature>
<proteinExistence type="predicted"/>
<protein>
    <submittedName>
        <fullName evidence="3">Uncharacterized protein</fullName>
    </submittedName>
</protein>
<comment type="caution">
    <text evidence="3">The sequence shown here is derived from an EMBL/GenBank/DDBJ whole genome shotgun (WGS) entry which is preliminary data.</text>
</comment>
<sequence>MILKRVSLVLLSAAALFVAGTEAALKGSSRQEEDGVPNRRDLGSHAMRYRHHVAIQEAFAAQQGHYAEDDDTHHSGGYLHVHDSSTYYDYHVHEANYLSPDITPRPFTNCIPESYHENNRNHGKHKHKHGKNHHDHKHKHHPHKHHHQKVAKHHLHTGSKSKSKARNHADDDGGYHGDDDGYQHDDHNYDGHDEHEHEHDDDATAAAAGTGDYLTAHATYSKGRGHGGHDEDTRYSKAKGSKGSKSSYYRQRNLGHHRQGRGNHHQGRARRGYRGSIRKRQGDGDGVKTMFGTVKMTTTSEDLLLIQAEDFDEDLSEPQLPKTKKYNHFQHHHHGEEEEEHLPICPNTTPVRRTFGPVPTIPPRGAPTIAPGNATAPTVSPPGAGPAPGPDGTTRVFIMPSSSLSFGLFEETTPRAATQEEIDALLARTSEWYVMKLQPIFPTLVNFETVFLDQVFDTSAEYPIKIDFDAVADFEPGTEPTVDEIFMAMQNQDYQVYITEAVWTEDQSGGIFESTQRSTFNARVVGTGGR</sequence>
<feature type="compositionally biased region" description="Basic and acidic residues" evidence="1">
    <location>
        <begin position="167"/>
        <end position="202"/>
    </location>
</feature>
<feature type="chain" id="PRO_5040364452" evidence="2">
    <location>
        <begin position="24"/>
        <end position="530"/>
    </location>
</feature>
<evidence type="ECO:0000256" key="1">
    <source>
        <dbReference type="SAM" id="MobiDB-lite"/>
    </source>
</evidence>
<organism evidence="3 4">
    <name type="scientific">Seminavis robusta</name>
    <dbReference type="NCBI Taxonomy" id="568900"/>
    <lineage>
        <taxon>Eukaryota</taxon>
        <taxon>Sar</taxon>
        <taxon>Stramenopiles</taxon>
        <taxon>Ochrophyta</taxon>
        <taxon>Bacillariophyta</taxon>
        <taxon>Bacillariophyceae</taxon>
        <taxon>Bacillariophycidae</taxon>
        <taxon>Naviculales</taxon>
        <taxon>Naviculaceae</taxon>
        <taxon>Seminavis</taxon>
    </lineage>
</organism>
<evidence type="ECO:0000256" key="2">
    <source>
        <dbReference type="SAM" id="SignalP"/>
    </source>
</evidence>
<accession>A0A9N8E752</accession>
<reference evidence="3" key="1">
    <citation type="submission" date="2020-06" db="EMBL/GenBank/DDBJ databases">
        <authorList>
            <consortium name="Plant Systems Biology data submission"/>
        </authorList>
    </citation>
    <scope>NUCLEOTIDE SEQUENCE</scope>
    <source>
        <strain evidence="3">D6</strain>
    </source>
</reference>
<evidence type="ECO:0000313" key="4">
    <source>
        <dbReference type="Proteomes" id="UP001153069"/>
    </source>
</evidence>
<evidence type="ECO:0000313" key="3">
    <source>
        <dbReference type="EMBL" id="CAB9513320.1"/>
    </source>
</evidence>
<gene>
    <name evidence="3" type="ORF">SEMRO_584_G170890.1</name>
</gene>
<feature type="compositionally biased region" description="Low complexity" evidence="1">
    <location>
        <begin position="243"/>
        <end position="252"/>
    </location>
</feature>
<keyword evidence="2" id="KW-0732">Signal</keyword>
<keyword evidence="4" id="KW-1185">Reference proteome</keyword>
<feature type="signal peptide" evidence="2">
    <location>
        <begin position="1"/>
        <end position="23"/>
    </location>
</feature>
<dbReference type="Proteomes" id="UP001153069">
    <property type="component" value="Unassembled WGS sequence"/>
</dbReference>
<feature type="region of interest" description="Disordered" evidence="1">
    <location>
        <begin position="218"/>
        <end position="289"/>
    </location>
</feature>